<name>A0AAW1T645_9CHLO</name>
<evidence type="ECO:0000259" key="1">
    <source>
        <dbReference type="Pfam" id="PF00389"/>
    </source>
</evidence>
<dbReference type="GO" id="GO:0051287">
    <property type="term" value="F:NAD binding"/>
    <property type="evidence" value="ECO:0007669"/>
    <property type="project" value="InterPro"/>
</dbReference>
<dbReference type="PANTHER" id="PTHR42938:SF46">
    <property type="entry name" value="D-3-PHOSPHOGLYCERATE DEHYDROGENASE 2, CHLOROPLASTIC"/>
    <property type="match status" value="1"/>
</dbReference>
<evidence type="ECO:0000313" key="2">
    <source>
        <dbReference type="EMBL" id="KAK9864140.1"/>
    </source>
</evidence>
<dbReference type="Gene3D" id="3.40.50.720">
    <property type="entry name" value="NAD(P)-binding Rossmann-like Domain"/>
    <property type="match status" value="1"/>
</dbReference>
<dbReference type="Proteomes" id="UP001485043">
    <property type="component" value="Unassembled WGS sequence"/>
</dbReference>
<gene>
    <name evidence="2" type="ORF">WJX84_004831</name>
</gene>
<protein>
    <recommendedName>
        <fullName evidence="1">D-isomer specific 2-hydroxyacid dehydrogenase catalytic domain-containing protein</fullName>
    </recommendedName>
</protein>
<dbReference type="Pfam" id="PF00389">
    <property type="entry name" value="2-Hacid_dh"/>
    <property type="match status" value="1"/>
</dbReference>
<keyword evidence="3" id="KW-1185">Reference proteome</keyword>
<feature type="domain" description="D-isomer specific 2-hydroxyacid dehydrogenase catalytic" evidence="1">
    <location>
        <begin position="78"/>
        <end position="159"/>
    </location>
</feature>
<dbReference type="SUPFAM" id="SSF52283">
    <property type="entry name" value="Formate/glycerate dehydrogenase catalytic domain-like"/>
    <property type="match status" value="1"/>
</dbReference>
<dbReference type="GO" id="GO:0004617">
    <property type="term" value="F:phosphoglycerate dehydrogenase activity"/>
    <property type="evidence" value="ECO:0007669"/>
    <property type="project" value="TreeGrafter"/>
</dbReference>
<sequence length="159" mass="16663">MLLLPGIPQNITSRNIFEVGPPICSQQPCRLGHAAQAPAREAAQLGRSSKRRSHNIRKAQACVCGVLAAAAADSKSTILVSEKLGTPGVSLLEAFGNVDQSFDLSPEQLCEKVKSCDALIIRSATQVTRAVFEAANGKLKVVGRAGVGVDNVDLEAATE</sequence>
<dbReference type="EMBL" id="JALJOV010000388">
    <property type="protein sequence ID" value="KAK9864140.1"/>
    <property type="molecule type" value="Genomic_DNA"/>
</dbReference>
<comment type="caution">
    <text evidence="2">The sequence shown here is derived from an EMBL/GenBank/DDBJ whole genome shotgun (WGS) entry which is preliminary data.</text>
</comment>
<accession>A0AAW1T645</accession>
<feature type="non-terminal residue" evidence="2">
    <location>
        <position position="159"/>
    </location>
</feature>
<evidence type="ECO:0000313" key="3">
    <source>
        <dbReference type="Proteomes" id="UP001485043"/>
    </source>
</evidence>
<dbReference type="AlphaFoldDB" id="A0AAW1T645"/>
<dbReference type="PANTHER" id="PTHR42938">
    <property type="entry name" value="FORMATE DEHYDROGENASE 1"/>
    <property type="match status" value="1"/>
</dbReference>
<reference evidence="2 3" key="1">
    <citation type="journal article" date="2024" name="Nat. Commun.">
        <title>Phylogenomics reveals the evolutionary origins of lichenization in chlorophyte algae.</title>
        <authorList>
            <person name="Puginier C."/>
            <person name="Libourel C."/>
            <person name="Otte J."/>
            <person name="Skaloud P."/>
            <person name="Haon M."/>
            <person name="Grisel S."/>
            <person name="Petersen M."/>
            <person name="Berrin J.G."/>
            <person name="Delaux P.M."/>
            <person name="Dal Grande F."/>
            <person name="Keller J."/>
        </authorList>
    </citation>
    <scope>NUCLEOTIDE SEQUENCE [LARGE SCALE GENOMIC DNA]</scope>
    <source>
        <strain evidence="2 3">SAG 2523</strain>
    </source>
</reference>
<dbReference type="InterPro" id="IPR006139">
    <property type="entry name" value="D-isomer_2_OHA_DH_cat_dom"/>
</dbReference>
<dbReference type="GO" id="GO:0009570">
    <property type="term" value="C:chloroplast stroma"/>
    <property type="evidence" value="ECO:0007669"/>
    <property type="project" value="TreeGrafter"/>
</dbReference>
<proteinExistence type="predicted"/>
<organism evidence="2 3">
    <name type="scientific">Apatococcus fuscideae</name>
    <dbReference type="NCBI Taxonomy" id="2026836"/>
    <lineage>
        <taxon>Eukaryota</taxon>
        <taxon>Viridiplantae</taxon>
        <taxon>Chlorophyta</taxon>
        <taxon>core chlorophytes</taxon>
        <taxon>Trebouxiophyceae</taxon>
        <taxon>Chlorellales</taxon>
        <taxon>Chlorellaceae</taxon>
        <taxon>Apatococcus</taxon>
    </lineage>
</organism>